<sequence length="81" mass="8785">MTHSSTTFEPENLSCAAKGVEGQATLGIQPNDNGQAIQCPNAGVAKSKSLSRCPTNSRPDQVVRMRTWQQMCSTQVLKLLH</sequence>
<protein>
    <submittedName>
        <fullName evidence="1">GM10877p</fullName>
    </submittedName>
</protein>
<evidence type="ECO:0000313" key="1">
    <source>
        <dbReference type="EMBL" id="AAM49839.1"/>
    </source>
</evidence>
<name>Q8MSZ3_DROME</name>
<reference evidence="1" key="1">
    <citation type="submission" date="2002-06" db="EMBL/GenBank/DDBJ databases">
        <authorList>
            <person name="Stapleton M."/>
            <person name="Brokstein P."/>
            <person name="Hong L."/>
            <person name="Agbayani A."/>
            <person name="Carlson J."/>
            <person name="Champe M."/>
            <person name="Chavez C."/>
            <person name="Dorsett V."/>
            <person name="Dresnek D."/>
            <person name="Farfan D."/>
            <person name="Frise E."/>
            <person name="George R."/>
            <person name="Gonzalez M."/>
            <person name="Guarin H."/>
            <person name="Kronmiller B."/>
            <person name="Li P."/>
            <person name="Liao G."/>
            <person name="Miranda A."/>
            <person name="Mungall C.J."/>
            <person name="Nunoo J."/>
            <person name="Pacleb J."/>
            <person name="Paragas V."/>
            <person name="Park S."/>
            <person name="Patel S."/>
            <person name="Phouanenavong S."/>
            <person name="Wan K."/>
            <person name="Yu C."/>
            <person name="Lewis S.E."/>
            <person name="Rubin G.M."/>
            <person name="Celniker S."/>
        </authorList>
    </citation>
    <scope>NUCLEOTIDE SEQUENCE</scope>
</reference>
<dbReference type="AlphaFoldDB" id="Q8MSZ3"/>
<proteinExistence type="evidence at transcript level"/>
<dbReference type="EMBL" id="AY118470">
    <property type="protein sequence ID" value="AAM49839.1"/>
    <property type="molecule type" value="mRNA"/>
</dbReference>
<organism evidence="1">
    <name type="scientific">Drosophila melanogaster</name>
    <name type="common">Fruit fly</name>
    <dbReference type="NCBI Taxonomy" id="7227"/>
    <lineage>
        <taxon>Eukaryota</taxon>
        <taxon>Metazoa</taxon>
        <taxon>Ecdysozoa</taxon>
        <taxon>Arthropoda</taxon>
        <taxon>Hexapoda</taxon>
        <taxon>Insecta</taxon>
        <taxon>Pterygota</taxon>
        <taxon>Neoptera</taxon>
        <taxon>Endopterygota</taxon>
        <taxon>Diptera</taxon>
        <taxon>Brachycera</taxon>
        <taxon>Muscomorpha</taxon>
        <taxon>Ephydroidea</taxon>
        <taxon>Drosophilidae</taxon>
        <taxon>Drosophila</taxon>
        <taxon>Sophophora</taxon>
    </lineage>
</organism>
<accession>Q8MSZ3</accession>